<dbReference type="GO" id="GO:0008483">
    <property type="term" value="F:transaminase activity"/>
    <property type="evidence" value="ECO:0007669"/>
    <property type="project" value="UniProtKB-KW"/>
</dbReference>
<dbReference type="CDD" id="cd00609">
    <property type="entry name" value="AAT_like"/>
    <property type="match status" value="1"/>
</dbReference>
<organism evidence="7 8">
    <name type="scientific">Vescimonas coprocola</name>
    <dbReference type="NCBI Taxonomy" id="2714355"/>
    <lineage>
        <taxon>Bacteria</taxon>
        <taxon>Bacillati</taxon>
        <taxon>Bacillota</taxon>
        <taxon>Clostridia</taxon>
        <taxon>Eubacteriales</taxon>
        <taxon>Oscillospiraceae</taxon>
        <taxon>Vescimonas</taxon>
    </lineage>
</organism>
<feature type="domain" description="Aminotransferase class I/classII large" evidence="6">
    <location>
        <begin position="32"/>
        <end position="384"/>
    </location>
</feature>
<dbReference type="GO" id="GO:0006520">
    <property type="term" value="P:amino acid metabolic process"/>
    <property type="evidence" value="ECO:0007669"/>
    <property type="project" value="InterPro"/>
</dbReference>
<evidence type="ECO:0000313" key="7">
    <source>
        <dbReference type="EMBL" id="BCK82324.1"/>
    </source>
</evidence>
<dbReference type="InterPro" id="IPR015421">
    <property type="entry name" value="PyrdxlP-dep_Trfase_major"/>
</dbReference>
<dbReference type="RefSeq" id="WP_213540852.1">
    <property type="nucleotide sequence ID" value="NZ_AP023418.1"/>
</dbReference>
<dbReference type="PANTHER" id="PTHR46383:SF2">
    <property type="entry name" value="AMINOTRANSFERASE"/>
    <property type="match status" value="1"/>
</dbReference>
<evidence type="ECO:0000256" key="5">
    <source>
        <dbReference type="ARBA" id="ARBA00022898"/>
    </source>
</evidence>
<sequence>MKFSSKVQKCGLSPMRKFHPYAVAAEAKGRNIYHLNIGQPDIETPKAFFDAVRSFDQPVLEYAPSPGVPALIEAIRDYYAALDMHFAAEDILITNGGSEALQIAMNCILDDGDEILIPEPFYPNYNTMARTCGAVIHPVSTSPEEGYFYADRRRIEAEITPRTRAILVTNPGNPTGTVLTHEEMEMLVDVARQHDLFLIGDEAYREFVYAGEPLQSFGEFTDAAENVILIDTVSKRFSACGARIGCLISRNRELMAHAMKYAQCRLAVPTLDQLASAALYQVGPEYFAAAREEYKRRRDTVVRKLQQIPGVVCKCPKGAFYLMAALPVDDADTFQQWLLEEFEDHGDTVMFAPGEPFYGTPGKGKNEIRIAYVLKQQDLERAMDLLALGIRAYQQR</sequence>
<evidence type="ECO:0000259" key="6">
    <source>
        <dbReference type="Pfam" id="PF00155"/>
    </source>
</evidence>
<dbReference type="InterPro" id="IPR015424">
    <property type="entry name" value="PyrdxlP-dep_Trfase"/>
</dbReference>
<dbReference type="AlphaFoldDB" id="A0A810Q2W3"/>
<keyword evidence="8" id="KW-1185">Reference proteome</keyword>
<protein>
    <submittedName>
        <fullName evidence="7">Aminotransferase</fullName>
    </submittedName>
</protein>
<reference evidence="7" key="1">
    <citation type="submission" date="2020-09" db="EMBL/GenBank/DDBJ databases">
        <title>New species isolated from human feces.</title>
        <authorList>
            <person name="Kitahara M."/>
            <person name="Shigeno Y."/>
            <person name="Shime M."/>
            <person name="Matsumoto Y."/>
            <person name="Nakamura S."/>
            <person name="Motooka D."/>
            <person name="Fukuoka S."/>
            <person name="Nishikawa H."/>
            <person name="Benno Y."/>
        </authorList>
    </citation>
    <scope>NUCLEOTIDE SEQUENCE</scope>
    <source>
        <strain evidence="7">MM50</strain>
    </source>
</reference>
<dbReference type="InterPro" id="IPR015422">
    <property type="entry name" value="PyrdxlP-dep_Trfase_small"/>
</dbReference>
<dbReference type="SUPFAM" id="SSF53383">
    <property type="entry name" value="PLP-dependent transferases"/>
    <property type="match status" value="1"/>
</dbReference>
<dbReference type="Proteomes" id="UP000681035">
    <property type="component" value="Chromosome"/>
</dbReference>
<accession>A0A810Q2W3</accession>
<dbReference type="PRINTS" id="PR00753">
    <property type="entry name" value="ACCSYNTHASE"/>
</dbReference>
<dbReference type="GO" id="GO:0030170">
    <property type="term" value="F:pyridoxal phosphate binding"/>
    <property type="evidence" value="ECO:0007669"/>
    <property type="project" value="InterPro"/>
</dbReference>
<dbReference type="InterPro" id="IPR004839">
    <property type="entry name" value="Aminotransferase_I/II_large"/>
</dbReference>
<gene>
    <name evidence="7" type="primary">aspB_2</name>
    <name evidence="7" type="ORF">MM50RIKEN_20870</name>
</gene>
<keyword evidence="3 7" id="KW-0032">Aminotransferase</keyword>
<dbReference type="NCBIfam" id="NF005744">
    <property type="entry name" value="PRK07568.1"/>
    <property type="match status" value="1"/>
</dbReference>
<dbReference type="EMBL" id="AP023418">
    <property type="protein sequence ID" value="BCK82324.1"/>
    <property type="molecule type" value="Genomic_DNA"/>
</dbReference>
<dbReference type="Gene3D" id="3.40.640.10">
    <property type="entry name" value="Type I PLP-dependent aspartate aminotransferase-like (Major domain)"/>
    <property type="match status" value="1"/>
</dbReference>
<comment type="similarity">
    <text evidence="2">Belongs to the class-I pyridoxal-phosphate-dependent aminotransferase family.</text>
</comment>
<evidence type="ECO:0000256" key="3">
    <source>
        <dbReference type="ARBA" id="ARBA00022576"/>
    </source>
</evidence>
<dbReference type="PANTHER" id="PTHR46383">
    <property type="entry name" value="ASPARTATE AMINOTRANSFERASE"/>
    <property type="match status" value="1"/>
</dbReference>
<dbReference type="InterPro" id="IPR050596">
    <property type="entry name" value="AspAT/PAT-like"/>
</dbReference>
<dbReference type="KEGG" id="vcop:MM50RIKEN_20870"/>
<name>A0A810Q2W3_9FIRM</name>
<evidence type="ECO:0000256" key="2">
    <source>
        <dbReference type="ARBA" id="ARBA00007441"/>
    </source>
</evidence>
<dbReference type="Gene3D" id="3.90.1150.10">
    <property type="entry name" value="Aspartate Aminotransferase, domain 1"/>
    <property type="match status" value="1"/>
</dbReference>
<evidence type="ECO:0000313" key="8">
    <source>
        <dbReference type="Proteomes" id="UP000681035"/>
    </source>
</evidence>
<keyword evidence="4" id="KW-0808">Transferase</keyword>
<evidence type="ECO:0000256" key="4">
    <source>
        <dbReference type="ARBA" id="ARBA00022679"/>
    </source>
</evidence>
<evidence type="ECO:0000256" key="1">
    <source>
        <dbReference type="ARBA" id="ARBA00001933"/>
    </source>
</evidence>
<keyword evidence="5" id="KW-0663">Pyridoxal phosphate</keyword>
<dbReference type="Pfam" id="PF00155">
    <property type="entry name" value="Aminotran_1_2"/>
    <property type="match status" value="1"/>
</dbReference>
<proteinExistence type="inferred from homology"/>
<comment type="cofactor">
    <cofactor evidence="1">
        <name>pyridoxal 5'-phosphate</name>
        <dbReference type="ChEBI" id="CHEBI:597326"/>
    </cofactor>
</comment>